<dbReference type="Proteomes" id="UP000076532">
    <property type="component" value="Unassembled WGS sequence"/>
</dbReference>
<dbReference type="SUPFAM" id="SSF48576">
    <property type="entry name" value="Terpenoid synthases"/>
    <property type="match status" value="1"/>
</dbReference>
<dbReference type="EMBL" id="KV417601">
    <property type="protein sequence ID" value="KZP15764.1"/>
    <property type="molecule type" value="Genomic_DNA"/>
</dbReference>
<keyword evidence="8" id="KW-1185">Reference proteome</keyword>
<dbReference type="GO" id="GO:0010333">
    <property type="term" value="F:terpene synthase activity"/>
    <property type="evidence" value="ECO:0007669"/>
    <property type="project" value="InterPro"/>
</dbReference>
<sequence>MQVVVTVAPAQSHDRSRPTKILLPDLVSHCNFAIRVNRHRKQAASASKRWLFRGDNLSSKKRQAFHGLKAGLLTSMCYPNAGYPQLRVCCDFMNYLFHLDNLSDDMDRNGTQTIADTVLNSLYHPTSYHSSSRVSRMTKDYWRRHLSTSSRGSQQRFVETFDFFFQAVTQQAKDRAEGTIPDLRSYIALRRDTSGCKPCWALIEYANNLHLPDHVMEHPVIRSLGEAANDLVTWSNDLFSYSVEQSKGDTHNMIPVVMHERGLTLQSAVDFVGDLCKKSIDRFNDDRLNNLPSWGPKVDREVAVYVGGLADWIAGSLHWSFESERYFGKDGRQVKACRVVHLLPRRVEAQGP</sequence>
<dbReference type="STRING" id="436010.A0A166EH94"/>
<dbReference type="GO" id="GO:0046872">
    <property type="term" value="F:metal ion binding"/>
    <property type="evidence" value="ECO:0007669"/>
    <property type="project" value="UniProtKB-KW"/>
</dbReference>
<keyword evidence="4 6" id="KW-0460">Magnesium</keyword>
<organism evidence="7 8">
    <name type="scientific">Athelia psychrophila</name>
    <dbReference type="NCBI Taxonomy" id="1759441"/>
    <lineage>
        <taxon>Eukaryota</taxon>
        <taxon>Fungi</taxon>
        <taxon>Dikarya</taxon>
        <taxon>Basidiomycota</taxon>
        <taxon>Agaricomycotina</taxon>
        <taxon>Agaricomycetes</taxon>
        <taxon>Agaricomycetidae</taxon>
        <taxon>Atheliales</taxon>
        <taxon>Atheliaceae</taxon>
        <taxon>Athelia</taxon>
    </lineage>
</organism>
<dbReference type="Pfam" id="PF19086">
    <property type="entry name" value="Terpene_syn_C_2"/>
    <property type="match status" value="1"/>
</dbReference>
<gene>
    <name evidence="7" type="ORF">FIBSPDRAFT_832548</name>
</gene>
<dbReference type="SFLD" id="SFLDG01020">
    <property type="entry name" value="Terpene_Cyclase_Like_2"/>
    <property type="match status" value="1"/>
</dbReference>
<dbReference type="Gene3D" id="1.10.600.10">
    <property type="entry name" value="Farnesyl Diphosphate Synthase"/>
    <property type="match status" value="1"/>
</dbReference>
<evidence type="ECO:0000256" key="6">
    <source>
        <dbReference type="RuleBase" id="RU366034"/>
    </source>
</evidence>
<reference evidence="7 8" key="1">
    <citation type="journal article" date="2016" name="Mol. Biol. Evol.">
        <title>Comparative Genomics of Early-Diverging Mushroom-Forming Fungi Provides Insights into the Origins of Lignocellulose Decay Capabilities.</title>
        <authorList>
            <person name="Nagy L.G."/>
            <person name="Riley R."/>
            <person name="Tritt A."/>
            <person name="Adam C."/>
            <person name="Daum C."/>
            <person name="Floudas D."/>
            <person name="Sun H."/>
            <person name="Yadav J.S."/>
            <person name="Pangilinan J."/>
            <person name="Larsson K.H."/>
            <person name="Matsuura K."/>
            <person name="Barry K."/>
            <person name="Labutti K."/>
            <person name="Kuo R."/>
            <person name="Ohm R.A."/>
            <person name="Bhattacharya S.S."/>
            <person name="Shirouzu T."/>
            <person name="Yoshinaga Y."/>
            <person name="Martin F.M."/>
            <person name="Grigoriev I.V."/>
            <person name="Hibbett D.S."/>
        </authorList>
    </citation>
    <scope>NUCLEOTIDE SEQUENCE [LARGE SCALE GENOMIC DNA]</scope>
    <source>
        <strain evidence="7 8">CBS 109695</strain>
    </source>
</reference>
<evidence type="ECO:0000256" key="4">
    <source>
        <dbReference type="ARBA" id="ARBA00022842"/>
    </source>
</evidence>
<dbReference type="OrthoDB" id="2861623at2759"/>
<keyword evidence="5 6" id="KW-0456">Lyase</keyword>
<dbReference type="PANTHER" id="PTHR35201:SF4">
    <property type="entry name" value="BETA-PINACENE SYNTHASE-RELATED"/>
    <property type="match status" value="1"/>
</dbReference>
<name>A0A166EH94_9AGAM</name>
<dbReference type="AlphaFoldDB" id="A0A166EH94"/>
<protein>
    <recommendedName>
        <fullName evidence="6">Terpene synthase</fullName>
        <ecNumber evidence="6">4.2.3.-</ecNumber>
    </recommendedName>
</protein>
<evidence type="ECO:0000256" key="3">
    <source>
        <dbReference type="ARBA" id="ARBA00022723"/>
    </source>
</evidence>
<evidence type="ECO:0000256" key="2">
    <source>
        <dbReference type="ARBA" id="ARBA00006333"/>
    </source>
</evidence>
<evidence type="ECO:0000313" key="7">
    <source>
        <dbReference type="EMBL" id="KZP15764.1"/>
    </source>
</evidence>
<evidence type="ECO:0000256" key="1">
    <source>
        <dbReference type="ARBA" id="ARBA00001946"/>
    </source>
</evidence>
<proteinExistence type="inferred from homology"/>
<keyword evidence="3 6" id="KW-0479">Metal-binding</keyword>
<evidence type="ECO:0000256" key="5">
    <source>
        <dbReference type="ARBA" id="ARBA00023239"/>
    </source>
</evidence>
<dbReference type="GO" id="GO:0008299">
    <property type="term" value="P:isoprenoid biosynthetic process"/>
    <property type="evidence" value="ECO:0007669"/>
    <property type="project" value="UniProtKB-ARBA"/>
</dbReference>
<dbReference type="SFLD" id="SFLDS00005">
    <property type="entry name" value="Isoprenoid_Synthase_Type_I"/>
    <property type="match status" value="1"/>
</dbReference>
<comment type="cofactor">
    <cofactor evidence="1 6">
        <name>Mg(2+)</name>
        <dbReference type="ChEBI" id="CHEBI:18420"/>
    </cofactor>
</comment>
<dbReference type="EC" id="4.2.3.-" evidence="6"/>
<comment type="similarity">
    <text evidence="2 6">Belongs to the terpene synthase family.</text>
</comment>
<dbReference type="InterPro" id="IPR034686">
    <property type="entry name" value="Terpene_cyclase-like_2"/>
</dbReference>
<dbReference type="InterPro" id="IPR008949">
    <property type="entry name" value="Isoprenoid_synthase_dom_sf"/>
</dbReference>
<accession>A0A166EH94</accession>
<evidence type="ECO:0000313" key="8">
    <source>
        <dbReference type="Proteomes" id="UP000076532"/>
    </source>
</evidence>
<dbReference type="PANTHER" id="PTHR35201">
    <property type="entry name" value="TERPENE SYNTHASE"/>
    <property type="match status" value="1"/>
</dbReference>